<dbReference type="EMBL" id="CYYA01000006">
    <property type="protein sequence ID" value="CUM94921.1"/>
    <property type="molecule type" value="Genomic_DNA"/>
</dbReference>
<protein>
    <submittedName>
        <fullName evidence="1">Uncharacterized protein</fullName>
    </submittedName>
</protein>
<organism evidence="1 2">
    <name type="scientific">Eubacterium ramulus</name>
    <dbReference type="NCBI Taxonomy" id="39490"/>
    <lineage>
        <taxon>Bacteria</taxon>
        <taxon>Bacillati</taxon>
        <taxon>Bacillota</taxon>
        <taxon>Clostridia</taxon>
        <taxon>Eubacteriales</taxon>
        <taxon>Eubacteriaceae</taxon>
        <taxon>Eubacterium</taxon>
    </lineage>
</organism>
<name>A0A173SX14_EUBRA</name>
<dbReference type="Proteomes" id="UP000095492">
    <property type="component" value="Unassembled WGS sequence"/>
</dbReference>
<dbReference type="OrthoDB" id="2049588at2"/>
<reference evidence="1 2" key="1">
    <citation type="submission" date="2015-09" db="EMBL/GenBank/DDBJ databases">
        <authorList>
            <consortium name="Pathogen Informatics"/>
        </authorList>
    </citation>
    <scope>NUCLEOTIDE SEQUENCE [LARGE SCALE GENOMIC DNA]</scope>
    <source>
        <strain evidence="1 2">2789STDY5608891</strain>
    </source>
</reference>
<gene>
    <name evidence="1" type="ORF">ERS852448_01208</name>
</gene>
<dbReference type="GeneID" id="97392524"/>
<accession>A0A173SX14</accession>
<sequence length="131" mass="15199">MGGRGTFAVGNKVPYSYETVGTIDGVKVLQGTSGKHGLPEEAHSSVAYIKLKPDGTFHEMRFYNEHHYLITEIAYHPEPNLNNGNRTENILHVHEYPQQDNFRIRPAHRITKQEYEKYKKFFKGVPKIEKW</sequence>
<dbReference type="RefSeq" id="WP_055289942.1">
    <property type="nucleotide sequence ID" value="NZ_CP173382.1"/>
</dbReference>
<dbReference type="AlphaFoldDB" id="A0A173SX14"/>
<proteinExistence type="predicted"/>
<evidence type="ECO:0000313" key="2">
    <source>
        <dbReference type="Proteomes" id="UP000095492"/>
    </source>
</evidence>
<evidence type="ECO:0000313" key="1">
    <source>
        <dbReference type="EMBL" id="CUM94921.1"/>
    </source>
</evidence>